<dbReference type="NCBIfam" id="TIGR01068">
    <property type="entry name" value="thioredoxin"/>
    <property type="match status" value="1"/>
</dbReference>
<keyword evidence="4" id="KW-0249">Electron transport</keyword>
<evidence type="ECO:0000313" key="9">
    <source>
        <dbReference type="EMBL" id="ATZ95611.1"/>
    </source>
</evidence>
<dbReference type="GeneID" id="66566120"/>
<dbReference type="InterPro" id="IPR005746">
    <property type="entry name" value="Thioredoxin"/>
</dbReference>
<dbReference type="NCBIfam" id="NF008229">
    <property type="entry name" value="PRK10996.1"/>
    <property type="match status" value="1"/>
</dbReference>
<evidence type="ECO:0000256" key="7">
    <source>
        <dbReference type="NCBIfam" id="TIGR01068"/>
    </source>
</evidence>
<comment type="similarity">
    <text evidence="1">Belongs to the thioredoxin family.</text>
</comment>
<dbReference type="PROSITE" id="PS00194">
    <property type="entry name" value="THIOREDOXIN_1"/>
    <property type="match status" value="1"/>
</dbReference>
<evidence type="ECO:0000256" key="6">
    <source>
        <dbReference type="ARBA" id="ARBA00023284"/>
    </source>
</evidence>
<dbReference type="FunFam" id="3.40.30.10:FF:000001">
    <property type="entry name" value="Thioredoxin"/>
    <property type="match status" value="1"/>
</dbReference>
<dbReference type="SUPFAM" id="SSF52833">
    <property type="entry name" value="Thioredoxin-like"/>
    <property type="match status" value="1"/>
</dbReference>
<organism evidence="9 10">
    <name type="scientific">Dickeya fangzhongdai</name>
    <dbReference type="NCBI Taxonomy" id="1778540"/>
    <lineage>
        <taxon>Bacteria</taxon>
        <taxon>Pseudomonadati</taxon>
        <taxon>Pseudomonadota</taxon>
        <taxon>Gammaproteobacteria</taxon>
        <taxon>Enterobacterales</taxon>
        <taxon>Pectobacteriaceae</taxon>
        <taxon>Dickeya</taxon>
    </lineage>
</organism>
<dbReference type="OrthoDB" id="9790390at2"/>
<dbReference type="PANTHER" id="PTHR45663">
    <property type="entry name" value="GEO12009P1"/>
    <property type="match status" value="1"/>
</dbReference>
<accession>A0A2K8QQ47</accession>
<evidence type="ECO:0000313" key="10">
    <source>
        <dbReference type="Proteomes" id="UP000231901"/>
    </source>
</evidence>
<dbReference type="RefSeq" id="WP_038666248.1">
    <property type="nucleotide sequence ID" value="NZ_BMJF01000015.1"/>
</dbReference>
<dbReference type="Gene3D" id="3.40.30.10">
    <property type="entry name" value="Glutaredoxin"/>
    <property type="match status" value="1"/>
</dbReference>
<dbReference type="KEGG" id="dfn:CVE23_17520"/>
<dbReference type="GO" id="GO:0046872">
    <property type="term" value="F:metal ion binding"/>
    <property type="evidence" value="ECO:0007669"/>
    <property type="project" value="UniProtKB-KW"/>
</dbReference>
<gene>
    <name evidence="9" type="ORF">CVE23_17520</name>
</gene>
<keyword evidence="2" id="KW-0813">Transport</keyword>
<dbReference type="GO" id="GO:0005829">
    <property type="term" value="C:cytosol"/>
    <property type="evidence" value="ECO:0007669"/>
    <property type="project" value="TreeGrafter"/>
</dbReference>
<proteinExistence type="inferred from homology"/>
<dbReference type="CDD" id="cd02947">
    <property type="entry name" value="TRX_family"/>
    <property type="match status" value="1"/>
</dbReference>
<dbReference type="Gene3D" id="2.30.30.380">
    <property type="entry name" value="Zn-finger domain of Sec23/24"/>
    <property type="match status" value="1"/>
</dbReference>
<evidence type="ECO:0000256" key="2">
    <source>
        <dbReference type="ARBA" id="ARBA00022448"/>
    </source>
</evidence>
<keyword evidence="5" id="KW-1015">Disulfide bond</keyword>
<protein>
    <recommendedName>
        <fullName evidence="7">Thioredoxin</fullName>
    </recommendedName>
</protein>
<sequence length="141" mass="15581">MNTVCASCNATNRLPEERSNDHQHAKCGRCGQALFSGKVINATEETLDKLLQDDLPVVVDFWAPWCGPCVNFAPVFESVADENGGKIRFIKVNTEAEPGLSARFRIRSIPTIMLFKHGKVVDMLNGAMPKAPFESWLSESL</sequence>
<evidence type="ECO:0000256" key="5">
    <source>
        <dbReference type="ARBA" id="ARBA00023157"/>
    </source>
</evidence>
<dbReference type="KEGG" id="ced:LH89_17305"/>
<dbReference type="EMBL" id="CP025003">
    <property type="protein sequence ID" value="ATZ95611.1"/>
    <property type="molecule type" value="Genomic_DNA"/>
</dbReference>
<dbReference type="AlphaFoldDB" id="A0A2K8QQ47"/>
<dbReference type="PRINTS" id="PR00421">
    <property type="entry name" value="THIOREDOXIN"/>
</dbReference>
<dbReference type="InterPro" id="IPR049299">
    <property type="entry name" value="Thio2_N"/>
</dbReference>
<dbReference type="InterPro" id="IPR017937">
    <property type="entry name" value="Thioredoxin_CS"/>
</dbReference>
<evidence type="ECO:0000259" key="8">
    <source>
        <dbReference type="PROSITE" id="PS51352"/>
    </source>
</evidence>
<evidence type="ECO:0000256" key="3">
    <source>
        <dbReference type="ARBA" id="ARBA00022723"/>
    </source>
</evidence>
<dbReference type="Pfam" id="PF00085">
    <property type="entry name" value="Thioredoxin"/>
    <property type="match status" value="1"/>
</dbReference>
<keyword evidence="10" id="KW-1185">Reference proteome</keyword>
<dbReference type="GO" id="GO:0015035">
    <property type="term" value="F:protein-disulfide reductase activity"/>
    <property type="evidence" value="ECO:0007669"/>
    <property type="project" value="UniProtKB-UniRule"/>
</dbReference>
<dbReference type="InterPro" id="IPR036249">
    <property type="entry name" value="Thioredoxin-like_sf"/>
</dbReference>
<dbReference type="PANTHER" id="PTHR45663:SF40">
    <property type="entry name" value="THIOREDOXIN 2"/>
    <property type="match status" value="1"/>
</dbReference>
<dbReference type="InterPro" id="IPR013766">
    <property type="entry name" value="Thioredoxin_domain"/>
</dbReference>
<dbReference type="PROSITE" id="PS51352">
    <property type="entry name" value="THIOREDOXIN_2"/>
    <property type="match status" value="1"/>
</dbReference>
<keyword evidence="3" id="KW-0479">Metal-binding</keyword>
<evidence type="ECO:0000256" key="4">
    <source>
        <dbReference type="ARBA" id="ARBA00022982"/>
    </source>
</evidence>
<reference evidence="10" key="1">
    <citation type="journal article" date="2018" name="Genome Announc.">
        <title>Complete genome sequence of a Dickeya fangzhongdai type strain causing bleeding canker of pear tree trunks.</title>
        <authorList>
            <person name="Zhao Y."/>
            <person name="Tian Y."/>
            <person name="Li X."/>
            <person name="Hu B."/>
        </authorList>
    </citation>
    <scope>NUCLEOTIDE SEQUENCE [LARGE SCALE GENOMIC DNA]</scope>
    <source>
        <strain evidence="10">DSM 101947</strain>
    </source>
</reference>
<keyword evidence="6" id="KW-0676">Redox-active center</keyword>
<dbReference type="Pfam" id="PF21352">
    <property type="entry name" value="Zn_ribbon_Thio2"/>
    <property type="match status" value="1"/>
</dbReference>
<feature type="domain" description="Thioredoxin" evidence="8">
    <location>
        <begin position="28"/>
        <end position="141"/>
    </location>
</feature>
<dbReference type="Proteomes" id="UP000231901">
    <property type="component" value="Chromosome"/>
</dbReference>
<name>A0A2K8QQ47_9GAMM</name>
<evidence type="ECO:0000256" key="1">
    <source>
        <dbReference type="ARBA" id="ARBA00008987"/>
    </source>
</evidence>